<evidence type="ECO:0000313" key="4">
    <source>
        <dbReference type="EMBL" id="SCZ81194.1"/>
    </source>
</evidence>
<evidence type="ECO:0000259" key="3">
    <source>
        <dbReference type="Pfam" id="PF00483"/>
    </source>
</evidence>
<dbReference type="SUPFAM" id="SSF53448">
    <property type="entry name" value="Nucleotide-diphospho-sugar transferases"/>
    <property type="match status" value="1"/>
</dbReference>
<feature type="domain" description="Nucleotidyl transferase" evidence="3">
    <location>
        <begin position="70"/>
        <end position="175"/>
    </location>
</feature>
<evidence type="ECO:0000256" key="1">
    <source>
        <dbReference type="ARBA" id="ARBA00022679"/>
    </source>
</evidence>
<keyword evidence="1 4" id="KW-0808">Transferase</keyword>
<sequence length="590" mass="68916">MNIPEFDILKEIGDNRNIVNQRFFASKTNYSLGRVNKAIKNLINNSYITNNFQLLPKSHELFKQSKPRNAVILAAGYGMRMVPIGRDIPKALLEVDGEILIERIIKQLHSSGITDITIVVGYKKEMFEYLIDAYDVNLVVNREYSSKNNLHSLALVKDIISNTYIIPSDIWLSENIFSKLELYSWYMISNNKQANSNVHINRNKELVHVTNDSSNNYMVGVSYINKKDSISLKNNLSTLDKNIDYNNSFWEDALFTKGKMFVYARLIDSNKVIEINTYEQLRDLDCNSNSLHSNVLNLICNVFDCEIKDISNIQVLKKGMTNRSFLFEIENIKYIMRIPGEGTDKLINRQNEYDVYLAIHDLGFCDSPIYLDPKTGYKITKYLNNVRPANAFDNDDVIKCMSLLREFHSSHLQVSHEFDLFKQIDFYESLWPDKQSIYKDYKETKANITSLKNFIDKHSHSKSLTHIDAVPDNFLFYIDENGSEQLQLTDWEYSGIQDPHVDIAMFCIYSLYDREHIDSLIDIYFKSKCPQVIRIKIYCYIAIAGLLWSNWCEYKLSLGIEFGEYSIKQYRYAKEYYRIAKAEMENYYET</sequence>
<gene>
    <name evidence="4" type="ORF">SAMN02910350_02685</name>
</gene>
<proteinExistence type="predicted"/>
<accession>A0A1G5S4A6</accession>
<name>A0A1G5S4A6_PSEXY</name>
<dbReference type="PANTHER" id="PTHR43584">
    <property type="entry name" value="NUCLEOTIDYL TRANSFERASE"/>
    <property type="match status" value="1"/>
</dbReference>
<reference evidence="4 5" key="1">
    <citation type="submission" date="2016-10" db="EMBL/GenBank/DDBJ databases">
        <authorList>
            <person name="de Groot N.N."/>
        </authorList>
    </citation>
    <scope>NUCLEOTIDE SEQUENCE [LARGE SCALE GENOMIC DNA]</scope>
    <source>
        <strain evidence="4 5">DSM 10317</strain>
    </source>
</reference>
<dbReference type="CDD" id="cd05151">
    <property type="entry name" value="ChoK-like"/>
    <property type="match status" value="1"/>
</dbReference>
<dbReference type="Proteomes" id="UP000199428">
    <property type="component" value="Unassembled WGS sequence"/>
</dbReference>
<organism evidence="4 5">
    <name type="scientific">Pseudobutyrivibrio xylanivorans</name>
    <dbReference type="NCBI Taxonomy" id="185007"/>
    <lineage>
        <taxon>Bacteria</taxon>
        <taxon>Bacillati</taxon>
        <taxon>Bacillota</taxon>
        <taxon>Clostridia</taxon>
        <taxon>Lachnospirales</taxon>
        <taxon>Lachnospiraceae</taxon>
        <taxon>Pseudobutyrivibrio</taxon>
    </lineage>
</organism>
<keyword evidence="2 4" id="KW-0548">Nucleotidyltransferase</keyword>
<dbReference type="PANTHER" id="PTHR43584:SF5">
    <property type="entry name" value="PROTEIN LICC"/>
    <property type="match status" value="1"/>
</dbReference>
<dbReference type="InterPro" id="IPR011009">
    <property type="entry name" value="Kinase-like_dom_sf"/>
</dbReference>
<dbReference type="Pfam" id="PF00483">
    <property type="entry name" value="NTP_transferase"/>
    <property type="match status" value="1"/>
</dbReference>
<dbReference type="InterPro" id="IPR029044">
    <property type="entry name" value="Nucleotide-diphossugar_trans"/>
</dbReference>
<dbReference type="AlphaFoldDB" id="A0A1G5S4A6"/>
<dbReference type="RefSeq" id="WP_090164053.1">
    <property type="nucleotide sequence ID" value="NZ_FMWK01000019.1"/>
</dbReference>
<evidence type="ECO:0000313" key="5">
    <source>
        <dbReference type="Proteomes" id="UP000199428"/>
    </source>
</evidence>
<dbReference type="InterPro" id="IPR005835">
    <property type="entry name" value="NTP_transferase_dom"/>
</dbReference>
<dbReference type="InterPro" id="IPR050065">
    <property type="entry name" value="GlmU-like"/>
</dbReference>
<dbReference type="GO" id="GO:0016779">
    <property type="term" value="F:nucleotidyltransferase activity"/>
    <property type="evidence" value="ECO:0007669"/>
    <property type="project" value="UniProtKB-KW"/>
</dbReference>
<dbReference type="Gene3D" id="3.90.550.10">
    <property type="entry name" value="Spore Coat Polysaccharide Biosynthesis Protein SpsA, Chain A"/>
    <property type="match status" value="1"/>
</dbReference>
<dbReference type="SUPFAM" id="SSF56112">
    <property type="entry name" value="Protein kinase-like (PK-like)"/>
    <property type="match status" value="1"/>
</dbReference>
<evidence type="ECO:0000256" key="2">
    <source>
        <dbReference type="ARBA" id="ARBA00022695"/>
    </source>
</evidence>
<dbReference type="Gene3D" id="3.30.200.20">
    <property type="entry name" value="Phosphorylase Kinase, domain 1"/>
    <property type="match status" value="1"/>
</dbReference>
<dbReference type="Pfam" id="PF01633">
    <property type="entry name" value="Choline_kinase"/>
    <property type="match status" value="1"/>
</dbReference>
<dbReference type="Gene3D" id="3.90.1200.10">
    <property type="match status" value="1"/>
</dbReference>
<dbReference type="EMBL" id="FMWK01000019">
    <property type="protein sequence ID" value="SCZ81194.1"/>
    <property type="molecule type" value="Genomic_DNA"/>
</dbReference>
<protein>
    <submittedName>
        <fullName evidence="4">CTP:phosphocholine cytidylyltransferase</fullName>
    </submittedName>
</protein>